<dbReference type="GO" id="GO:0031333">
    <property type="term" value="P:negative regulation of protein-containing complex assembly"/>
    <property type="evidence" value="ECO:0007669"/>
    <property type="project" value="EnsemblFungi"/>
</dbReference>
<proteinExistence type="predicted"/>
<dbReference type="OrthoDB" id="277175at2759"/>
<dbReference type="Proteomes" id="UP000054886">
    <property type="component" value="Unassembled WGS sequence"/>
</dbReference>
<evidence type="ECO:0000259" key="1">
    <source>
        <dbReference type="PROSITE" id="PS50908"/>
    </source>
</evidence>
<dbReference type="EMBL" id="LLZZ01000191">
    <property type="protein sequence ID" value="KTA95109.1"/>
    <property type="molecule type" value="Genomic_DNA"/>
</dbReference>
<dbReference type="VEuPathDB" id="FungiDB:GWK60_E01001"/>
<organism evidence="2 3">
    <name type="scientific">Candida glabrata</name>
    <name type="common">Yeast</name>
    <name type="synonym">Torulopsis glabrata</name>
    <dbReference type="NCBI Taxonomy" id="5478"/>
    <lineage>
        <taxon>Eukaryota</taxon>
        <taxon>Fungi</taxon>
        <taxon>Dikarya</taxon>
        <taxon>Ascomycota</taxon>
        <taxon>Saccharomycotina</taxon>
        <taxon>Saccharomycetes</taxon>
        <taxon>Saccharomycetales</taxon>
        <taxon>Saccharomycetaceae</taxon>
        <taxon>Nakaseomyces</taxon>
    </lineage>
</organism>
<dbReference type="InterPro" id="IPR006575">
    <property type="entry name" value="RWD_dom"/>
</dbReference>
<dbReference type="GO" id="GO:0034198">
    <property type="term" value="P:cellular response to amino acid starvation"/>
    <property type="evidence" value="ECO:0007669"/>
    <property type="project" value="EnsemblFungi"/>
</dbReference>
<dbReference type="PROSITE" id="PS50908">
    <property type="entry name" value="RWD"/>
    <property type="match status" value="1"/>
</dbReference>
<accession>A0A0W0C669</accession>
<dbReference type="GO" id="GO:1903833">
    <property type="term" value="P:positive regulation of cellular response to amino acid starvation"/>
    <property type="evidence" value="ECO:0007669"/>
    <property type="project" value="EnsemblFungi"/>
</dbReference>
<name>A0A0W0C669_CANGB</name>
<evidence type="ECO:0000313" key="2">
    <source>
        <dbReference type="EMBL" id="KTA95109.1"/>
    </source>
</evidence>
<dbReference type="VEuPathDB" id="FungiDB:GVI51_E01001"/>
<dbReference type="Gene3D" id="3.10.110.10">
    <property type="entry name" value="Ubiquitin Conjugating Enzyme"/>
    <property type="match status" value="1"/>
</dbReference>
<dbReference type="GO" id="GO:0004860">
    <property type="term" value="F:protein kinase inhibitor activity"/>
    <property type="evidence" value="ECO:0007669"/>
    <property type="project" value="EnsemblFungi"/>
</dbReference>
<gene>
    <name evidence="2" type="ORF">AO440_000949</name>
</gene>
<dbReference type="GO" id="GO:0002181">
    <property type="term" value="P:cytoplasmic translation"/>
    <property type="evidence" value="ECO:0007669"/>
    <property type="project" value="EnsemblFungi"/>
</dbReference>
<comment type="caution">
    <text evidence="2">The sequence shown here is derived from an EMBL/GenBank/DDBJ whole genome shotgun (WGS) entry which is preliminary data.</text>
</comment>
<dbReference type="SUPFAM" id="SSF54495">
    <property type="entry name" value="UBC-like"/>
    <property type="match status" value="1"/>
</dbReference>
<dbReference type="InterPro" id="IPR016135">
    <property type="entry name" value="UBQ-conjugating_enzyme/RWD"/>
</dbReference>
<dbReference type="AlphaFoldDB" id="A0A0W0C669"/>
<dbReference type="InterPro" id="IPR040213">
    <property type="entry name" value="GIR2-like"/>
</dbReference>
<dbReference type="SMART" id="SM00591">
    <property type="entry name" value="RWD"/>
    <property type="match status" value="1"/>
</dbReference>
<dbReference type="VEuPathDB" id="FungiDB:CAGL0E01221g"/>
<dbReference type="Pfam" id="PF05773">
    <property type="entry name" value="RWD"/>
    <property type="match status" value="1"/>
</dbReference>
<protein>
    <submittedName>
        <fullName evidence="2">Protein GIR2</fullName>
    </submittedName>
</protein>
<dbReference type="PANTHER" id="PTHR12292">
    <property type="entry name" value="RWD DOMAIN-CONTAINING PROTEIN"/>
    <property type="match status" value="1"/>
</dbReference>
<feature type="domain" description="RWD" evidence="1">
    <location>
        <begin position="9"/>
        <end position="161"/>
    </location>
</feature>
<dbReference type="VEuPathDB" id="FungiDB:B1J91_E01221g"/>
<evidence type="ECO:0000313" key="3">
    <source>
        <dbReference type="Proteomes" id="UP000054886"/>
    </source>
</evidence>
<sequence length="260" mass="30463">MDYKEEQEQELEVLRSIYPDELEVVKEYPGVKFELQLKLELQELIDTSHLSKDHTLHCTFQLPEEYPDVNPVISIDVEETLLNSDDEGEGEDEDEDEQQYDEHGNRLMSKYENIPDTISIADYVSGPLVAELEEQIETDMLTGMQMCFALISSIKEKAEHYFLEQLTLKQKQHDQELQEREKEEQAKFHGTKVTRESFLGWRTKFRQEHGLDKRDEERRLQAHHGRLTGKQMFEQGIEGTLDDIDDTDVQEVATKLQDDL</sequence>
<reference evidence="2 3" key="1">
    <citation type="submission" date="2015-10" db="EMBL/GenBank/DDBJ databases">
        <title>Draft genomes sequences of Candida glabrata isolates 1A, 1B, 2A, 2B, 3A and 3B.</title>
        <authorList>
            <person name="Haavelsrud O.E."/>
            <person name="Gaustad P."/>
        </authorList>
    </citation>
    <scope>NUCLEOTIDE SEQUENCE [LARGE SCALE GENOMIC DNA]</scope>
    <source>
        <strain evidence="2">910700640</strain>
    </source>
</reference>